<evidence type="ECO:0000256" key="1">
    <source>
        <dbReference type="SAM" id="Phobius"/>
    </source>
</evidence>
<dbReference type="InterPro" id="IPR046536">
    <property type="entry name" value="DUF6601"/>
</dbReference>
<protein>
    <recommendedName>
        <fullName evidence="4">Subtilisin-like serine protease</fullName>
    </recommendedName>
</protein>
<evidence type="ECO:0000313" key="2">
    <source>
        <dbReference type="EMBL" id="OJD37170.1"/>
    </source>
</evidence>
<accession>A0A1J9RAH6</accession>
<dbReference type="RefSeq" id="XP_020133411.1">
    <property type="nucleotide sequence ID" value="XM_020279377.1"/>
</dbReference>
<feature type="transmembrane region" description="Helical" evidence="1">
    <location>
        <begin position="252"/>
        <end position="278"/>
    </location>
</feature>
<dbReference type="OrthoDB" id="5086500at2759"/>
<dbReference type="PANTHER" id="PTHR34414">
    <property type="entry name" value="HET DOMAIN-CONTAINING PROTEIN-RELATED"/>
    <property type="match status" value="1"/>
</dbReference>
<reference evidence="2 3" key="1">
    <citation type="submission" date="2016-10" db="EMBL/GenBank/DDBJ databases">
        <title>Proteomics and genomics reveal pathogen-plant mechanisms compatible with a hemibiotrophic lifestyle of Diplodia corticola.</title>
        <authorList>
            <person name="Fernandes I."/>
            <person name="De Jonge R."/>
            <person name="Van De Peer Y."/>
            <person name="Devreese B."/>
            <person name="Alves A."/>
            <person name="Esteves A.C."/>
        </authorList>
    </citation>
    <scope>NUCLEOTIDE SEQUENCE [LARGE SCALE GENOMIC DNA]</scope>
    <source>
        <strain evidence="2 3">CBS 112549</strain>
    </source>
</reference>
<dbReference type="Pfam" id="PF20246">
    <property type="entry name" value="DUF6601"/>
    <property type="match status" value="1"/>
</dbReference>
<keyword evidence="1" id="KW-1133">Transmembrane helix</keyword>
<dbReference type="PANTHER" id="PTHR34414:SF1">
    <property type="entry name" value="SUBTILISIN-LIKE SERINE PROTEASE"/>
    <property type="match status" value="1"/>
</dbReference>
<organism evidence="2 3">
    <name type="scientific">Diplodia corticola</name>
    <dbReference type="NCBI Taxonomy" id="236234"/>
    <lineage>
        <taxon>Eukaryota</taxon>
        <taxon>Fungi</taxon>
        <taxon>Dikarya</taxon>
        <taxon>Ascomycota</taxon>
        <taxon>Pezizomycotina</taxon>
        <taxon>Dothideomycetes</taxon>
        <taxon>Dothideomycetes incertae sedis</taxon>
        <taxon>Botryosphaeriales</taxon>
        <taxon>Botryosphaeriaceae</taxon>
        <taxon>Diplodia</taxon>
    </lineage>
</organism>
<evidence type="ECO:0000313" key="3">
    <source>
        <dbReference type="Proteomes" id="UP000183809"/>
    </source>
</evidence>
<dbReference type="STRING" id="236234.A0A1J9RAH6"/>
<sequence>MNSPPFLEERSFRPYPSAGLPLYPPTFGPVTGEKRTRIQDDLQGFFEADLLTPSINIIHKHLWLAGVSQPAHPLHVQLLLKRSILVVENPNSHLLFDAGAICTKPLPSYLLDHAVWTTQLCRNAELHKSACGLLHPYTWLINHESDMRIAKARGLVPNGLAWAAWACIVYDFLDHFDDDANASTLPKRPLLNTHINPRFLYGELHHSRLAAIYRLTLPPPLRLAAALRAHTRVGLATARLQRSAAFQKAAEVMAVLSLVAVAVAVAVLPVVWVVLGLVKVVFMTDVGRRFGGGGRGRGGGRGGRGGRGGGV</sequence>
<dbReference type="AlphaFoldDB" id="A0A1J9RAH6"/>
<proteinExistence type="predicted"/>
<gene>
    <name evidence="2" type="ORF">BKCO1_800038</name>
</gene>
<dbReference type="EMBL" id="MNUE01000008">
    <property type="protein sequence ID" value="OJD37170.1"/>
    <property type="molecule type" value="Genomic_DNA"/>
</dbReference>
<evidence type="ECO:0008006" key="4">
    <source>
        <dbReference type="Google" id="ProtNLM"/>
    </source>
</evidence>
<keyword evidence="1" id="KW-0812">Transmembrane</keyword>
<dbReference type="GeneID" id="31019639"/>
<keyword evidence="3" id="KW-1185">Reference proteome</keyword>
<dbReference type="Proteomes" id="UP000183809">
    <property type="component" value="Unassembled WGS sequence"/>
</dbReference>
<name>A0A1J9RAH6_9PEZI</name>
<keyword evidence="1" id="KW-0472">Membrane</keyword>
<comment type="caution">
    <text evidence="2">The sequence shown here is derived from an EMBL/GenBank/DDBJ whole genome shotgun (WGS) entry which is preliminary data.</text>
</comment>